<dbReference type="EMBL" id="MVHP01000001">
    <property type="protein sequence ID" value="ORA69107.1"/>
    <property type="molecule type" value="Genomic_DNA"/>
</dbReference>
<sequence length="164" mass="17930">MVLAGSGSALAAASAFAMLCTAPFASADALTGKTYAEASQKIAQWNSEPEIVTVTGTRLPIDECIVTSWVKSSRVDASHELPHADRRNGWPNQRRRHAVHLLHLDCNAELAQPGAPGGSVMTRRGREEAFLQDREEYFRANPDRTEELQAFCSRHPERSVCPSG</sequence>
<organism evidence="2 3">
    <name type="scientific">Mycolicibacterium elephantis</name>
    <dbReference type="NCBI Taxonomy" id="81858"/>
    <lineage>
        <taxon>Bacteria</taxon>
        <taxon>Bacillati</taxon>
        <taxon>Actinomycetota</taxon>
        <taxon>Actinomycetes</taxon>
        <taxon>Mycobacteriales</taxon>
        <taxon>Mycobacteriaceae</taxon>
        <taxon>Mycolicibacterium</taxon>
    </lineage>
</organism>
<accession>A0A1X0D9S2</accession>
<dbReference type="Proteomes" id="UP000192772">
    <property type="component" value="Unassembled WGS sequence"/>
</dbReference>
<dbReference type="RefSeq" id="WP_083042194.1">
    <property type="nucleotide sequence ID" value="NZ_MVHP01000001.1"/>
</dbReference>
<evidence type="ECO:0008006" key="4">
    <source>
        <dbReference type="Google" id="ProtNLM"/>
    </source>
</evidence>
<feature type="signal peptide" evidence="1">
    <location>
        <begin position="1"/>
        <end position="27"/>
    </location>
</feature>
<name>A0A1X0D9S2_9MYCO</name>
<reference evidence="2 3" key="1">
    <citation type="submission" date="2017-02" db="EMBL/GenBank/DDBJ databases">
        <title>The new phylogeny of genus Mycobacterium.</title>
        <authorList>
            <person name="Tortoli E."/>
            <person name="Trovato A."/>
            <person name="Cirillo D.M."/>
        </authorList>
    </citation>
    <scope>NUCLEOTIDE SEQUENCE [LARGE SCALE GENOMIC DNA]</scope>
    <source>
        <strain evidence="2 3">FI-09383</strain>
    </source>
</reference>
<proteinExistence type="predicted"/>
<evidence type="ECO:0000313" key="2">
    <source>
        <dbReference type="EMBL" id="ORA69107.1"/>
    </source>
</evidence>
<gene>
    <name evidence="2" type="ORF">BST23_00080</name>
</gene>
<dbReference type="AlphaFoldDB" id="A0A1X0D9S2"/>
<evidence type="ECO:0000256" key="1">
    <source>
        <dbReference type="SAM" id="SignalP"/>
    </source>
</evidence>
<feature type="chain" id="PRO_5012552238" description="DUF732 domain-containing protein" evidence="1">
    <location>
        <begin position="28"/>
        <end position="164"/>
    </location>
</feature>
<evidence type="ECO:0000313" key="3">
    <source>
        <dbReference type="Proteomes" id="UP000192772"/>
    </source>
</evidence>
<comment type="caution">
    <text evidence="2">The sequence shown here is derived from an EMBL/GenBank/DDBJ whole genome shotgun (WGS) entry which is preliminary data.</text>
</comment>
<keyword evidence="1" id="KW-0732">Signal</keyword>
<dbReference type="OrthoDB" id="4628813at2"/>
<dbReference type="STRING" id="81858.BST23_00080"/>
<protein>
    <recommendedName>
        <fullName evidence="4">DUF732 domain-containing protein</fullName>
    </recommendedName>
</protein>